<gene>
    <name evidence="1" type="ORF">K1T71_006565</name>
</gene>
<comment type="caution">
    <text evidence="1">The sequence shown here is derived from an EMBL/GenBank/DDBJ whole genome shotgun (WGS) entry which is preliminary data.</text>
</comment>
<evidence type="ECO:0000313" key="2">
    <source>
        <dbReference type="Proteomes" id="UP000824533"/>
    </source>
</evidence>
<keyword evidence="2" id="KW-1185">Reference proteome</keyword>
<accession>A0ACC1D1I1</accession>
<name>A0ACC1D1I1_9NEOP</name>
<sequence>MLRTVPHFGPAVQPHGLCDVPAGFAGYCTCITVGAPVRVSRGRRLLIEFAVCDHGAPGLAARPVAAKRRHRARAGRPAGGARDWPGTPGTGWAPPHAYAPRAPPHLADLRTAQTRSADSRQKVDLPFPYYDTFTHYYILPLMKVNV</sequence>
<dbReference type="EMBL" id="CM034397">
    <property type="protein sequence ID" value="KAJ0177692.1"/>
    <property type="molecule type" value="Genomic_DNA"/>
</dbReference>
<organism evidence="1 2">
    <name type="scientific">Dendrolimus kikuchii</name>
    <dbReference type="NCBI Taxonomy" id="765133"/>
    <lineage>
        <taxon>Eukaryota</taxon>
        <taxon>Metazoa</taxon>
        <taxon>Ecdysozoa</taxon>
        <taxon>Arthropoda</taxon>
        <taxon>Hexapoda</taxon>
        <taxon>Insecta</taxon>
        <taxon>Pterygota</taxon>
        <taxon>Neoptera</taxon>
        <taxon>Endopterygota</taxon>
        <taxon>Lepidoptera</taxon>
        <taxon>Glossata</taxon>
        <taxon>Ditrysia</taxon>
        <taxon>Bombycoidea</taxon>
        <taxon>Lasiocampidae</taxon>
        <taxon>Dendrolimus</taxon>
    </lineage>
</organism>
<protein>
    <submittedName>
        <fullName evidence="1">Uncharacterized protein</fullName>
    </submittedName>
</protein>
<evidence type="ECO:0000313" key="1">
    <source>
        <dbReference type="EMBL" id="KAJ0177692.1"/>
    </source>
</evidence>
<proteinExistence type="predicted"/>
<dbReference type="Proteomes" id="UP000824533">
    <property type="component" value="Linkage Group LG11"/>
</dbReference>
<reference evidence="1 2" key="1">
    <citation type="journal article" date="2021" name="Front. Genet.">
        <title>Chromosome-Level Genome Assembly Reveals Significant Gene Expansion in the Toll and IMD Signaling Pathways of Dendrolimus kikuchii.</title>
        <authorList>
            <person name="Zhou J."/>
            <person name="Wu P."/>
            <person name="Xiong Z."/>
            <person name="Liu N."/>
            <person name="Zhao N."/>
            <person name="Ji M."/>
            <person name="Qiu Y."/>
            <person name="Yang B."/>
        </authorList>
    </citation>
    <scope>NUCLEOTIDE SEQUENCE [LARGE SCALE GENOMIC DNA]</scope>
    <source>
        <strain evidence="1">Ann1</strain>
    </source>
</reference>